<evidence type="ECO:0000313" key="2">
    <source>
        <dbReference type="Proteomes" id="UP000215590"/>
    </source>
</evidence>
<dbReference type="Proteomes" id="UP000215590">
    <property type="component" value="Unassembled WGS sequence"/>
</dbReference>
<name>A0A256G6V2_9HYPH</name>
<dbReference type="Gene3D" id="3.30.310.50">
    <property type="entry name" value="Alpha-D-phosphohexomutase, C-terminal domain"/>
    <property type="match status" value="1"/>
</dbReference>
<dbReference type="InterPro" id="IPR014543">
    <property type="entry name" value="UCP028291"/>
</dbReference>
<dbReference type="RefSeq" id="WP_094505021.1">
    <property type="nucleotide sequence ID" value="NZ_JBHEEK010000002.1"/>
</dbReference>
<evidence type="ECO:0000313" key="1">
    <source>
        <dbReference type="EMBL" id="OYR22680.1"/>
    </source>
</evidence>
<gene>
    <name evidence="1" type="ORF">CEV31_0180</name>
</gene>
<reference evidence="1 2" key="1">
    <citation type="submission" date="2017-07" db="EMBL/GenBank/DDBJ databases">
        <title>Phylogenetic study on the rhizospheric bacterium Ochrobactrum sp. A44.</title>
        <authorList>
            <person name="Krzyzanowska D.M."/>
            <person name="Ossowicki A."/>
            <person name="Rajewska M."/>
            <person name="Maciag T."/>
            <person name="Kaczynski Z."/>
            <person name="Czerwicka M."/>
            <person name="Jafra S."/>
        </authorList>
    </citation>
    <scope>NUCLEOTIDE SEQUENCE [LARGE SCALE GENOMIC DNA]</scope>
    <source>
        <strain evidence="1 2">DSM 7216</strain>
    </source>
</reference>
<dbReference type="EMBL" id="NNRJ01000006">
    <property type="protein sequence ID" value="OYR22680.1"/>
    <property type="molecule type" value="Genomic_DNA"/>
</dbReference>
<keyword evidence="2" id="KW-1185">Reference proteome</keyword>
<comment type="caution">
    <text evidence="1">The sequence shown here is derived from an EMBL/GenBank/DDBJ whole genome shotgun (WGS) entry which is preliminary data.</text>
</comment>
<dbReference type="PIRSF" id="PIRSF028291">
    <property type="entry name" value="UCP028291"/>
    <property type="match status" value="1"/>
</dbReference>
<protein>
    <recommendedName>
        <fullName evidence="3">DUF2218 domain-containing protein</fullName>
    </recommendedName>
</protein>
<accession>A0A256G6V2</accession>
<dbReference type="Pfam" id="PF09981">
    <property type="entry name" value="DUF2218"/>
    <property type="match status" value="1"/>
</dbReference>
<dbReference type="OrthoDB" id="9806511at2"/>
<proteinExistence type="predicted"/>
<evidence type="ECO:0008006" key="3">
    <source>
        <dbReference type="Google" id="ProtNLM"/>
    </source>
</evidence>
<sequence length="94" mass="10781">MAKTTAIVPTTHASRYLQQLCKHWAHKFAVEFTPEDGRIDLGENRVVLLDANQENLTTTVEAPEEAIAQMEDVVASHIVRFAFREELVFNWVRE</sequence>
<organism evidence="1 2">
    <name type="scientific">Brucella thiophenivorans</name>
    <dbReference type="NCBI Taxonomy" id="571255"/>
    <lineage>
        <taxon>Bacteria</taxon>
        <taxon>Pseudomonadati</taxon>
        <taxon>Pseudomonadota</taxon>
        <taxon>Alphaproteobacteria</taxon>
        <taxon>Hyphomicrobiales</taxon>
        <taxon>Brucellaceae</taxon>
        <taxon>Brucella/Ochrobactrum group</taxon>
        <taxon>Brucella</taxon>
    </lineage>
</organism>
<dbReference type="AlphaFoldDB" id="A0A256G6V2"/>